<dbReference type="Proteomes" id="UP000646426">
    <property type="component" value="Unassembled WGS sequence"/>
</dbReference>
<gene>
    <name evidence="10" type="ORF">GCM10007067_27650</name>
</gene>
<dbReference type="InterPro" id="IPR008271">
    <property type="entry name" value="Ser/Thr_kinase_AS"/>
</dbReference>
<feature type="repeat" description="TPR" evidence="5">
    <location>
        <begin position="551"/>
        <end position="584"/>
    </location>
</feature>
<feature type="transmembrane region" description="Helical" evidence="8">
    <location>
        <begin position="386"/>
        <end position="407"/>
    </location>
</feature>
<dbReference type="AlphaFoldDB" id="A0A918T2Q7"/>
<dbReference type="PANTHER" id="PTHR43289:SF34">
    <property type="entry name" value="SERINE_THREONINE-PROTEIN KINASE YBDM-RELATED"/>
    <property type="match status" value="1"/>
</dbReference>
<evidence type="ECO:0000256" key="1">
    <source>
        <dbReference type="ARBA" id="ARBA00022679"/>
    </source>
</evidence>
<reference evidence="10" key="1">
    <citation type="journal article" date="2014" name="Int. J. Syst. Evol. Microbiol.">
        <title>Complete genome sequence of Corynebacterium casei LMG S-19264T (=DSM 44701T), isolated from a smear-ripened cheese.</title>
        <authorList>
            <consortium name="US DOE Joint Genome Institute (JGI-PGF)"/>
            <person name="Walter F."/>
            <person name="Albersmeier A."/>
            <person name="Kalinowski J."/>
            <person name="Ruckert C."/>
        </authorList>
    </citation>
    <scope>NUCLEOTIDE SEQUENCE</scope>
    <source>
        <strain evidence="10">KCTC 23077</strain>
    </source>
</reference>
<evidence type="ECO:0000313" key="10">
    <source>
        <dbReference type="EMBL" id="GHA88084.1"/>
    </source>
</evidence>
<comment type="caution">
    <text evidence="10">The sequence shown here is derived from an EMBL/GenBank/DDBJ whole genome shotgun (WGS) entry which is preliminary data.</text>
</comment>
<keyword evidence="8" id="KW-0472">Membrane</keyword>
<name>A0A918T2Q7_9GAMM</name>
<keyword evidence="2 6" id="KW-0547">Nucleotide-binding</keyword>
<dbReference type="Gene3D" id="3.30.200.20">
    <property type="entry name" value="Phosphorylase Kinase, domain 1"/>
    <property type="match status" value="1"/>
</dbReference>
<evidence type="ECO:0000256" key="4">
    <source>
        <dbReference type="ARBA" id="ARBA00022840"/>
    </source>
</evidence>
<accession>A0A918T2Q7</accession>
<evidence type="ECO:0000256" key="3">
    <source>
        <dbReference type="ARBA" id="ARBA00022777"/>
    </source>
</evidence>
<protein>
    <recommendedName>
        <fullName evidence="9">Protein kinase domain-containing protein</fullName>
    </recommendedName>
</protein>
<dbReference type="Pfam" id="PF00069">
    <property type="entry name" value="Pkinase"/>
    <property type="match status" value="1"/>
</dbReference>
<dbReference type="InterPro" id="IPR011990">
    <property type="entry name" value="TPR-like_helical_dom_sf"/>
</dbReference>
<dbReference type="EMBL" id="BMYD01000005">
    <property type="protein sequence ID" value="GHA88084.1"/>
    <property type="molecule type" value="Genomic_DNA"/>
</dbReference>
<dbReference type="PROSITE" id="PS50011">
    <property type="entry name" value="PROTEIN_KINASE_DOM"/>
    <property type="match status" value="1"/>
</dbReference>
<dbReference type="InterPro" id="IPR019734">
    <property type="entry name" value="TPR_rpt"/>
</dbReference>
<dbReference type="GO" id="GO:0005524">
    <property type="term" value="F:ATP binding"/>
    <property type="evidence" value="ECO:0007669"/>
    <property type="project" value="UniProtKB-UniRule"/>
</dbReference>
<feature type="compositionally biased region" description="Low complexity" evidence="7">
    <location>
        <begin position="708"/>
        <end position="721"/>
    </location>
</feature>
<evidence type="ECO:0000256" key="8">
    <source>
        <dbReference type="SAM" id="Phobius"/>
    </source>
</evidence>
<keyword evidence="5" id="KW-0802">TPR repeat</keyword>
<keyword evidence="8" id="KW-1133">Transmembrane helix</keyword>
<proteinExistence type="predicted"/>
<dbReference type="PROSITE" id="PS50005">
    <property type="entry name" value="TPR"/>
    <property type="match status" value="1"/>
</dbReference>
<dbReference type="SUPFAM" id="SSF56112">
    <property type="entry name" value="Protein kinase-like (PK-like)"/>
    <property type="match status" value="1"/>
</dbReference>
<feature type="compositionally biased region" description="Basic and acidic residues" evidence="7">
    <location>
        <begin position="751"/>
        <end position="766"/>
    </location>
</feature>
<dbReference type="GO" id="GO:0004674">
    <property type="term" value="F:protein serine/threonine kinase activity"/>
    <property type="evidence" value="ECO:0007669"/>
    <property type="project" value="TreeGrafter"/>
</dbReference>
<dbReference type="InterPro" id="IPR000719">
    <property type="entry name" value="Prot_kinase_dom"/>
</dbReference>
<dbReference type="PROSITE" id="PS00107">
    <property type="entry name" value="PROTEIN_KINASE_ATP"/>
    <property type="match status" value="1"/>
</dbReference>
<feature type="compositionally biased region" description="Basic residues" evidence="7">
    <location>
        <begin position="651"/>
        <end position="662"/>
    </location>
</feature>
<keyword evidence="3" id="KW-0418">Kinase</keyword>
<dbReference type="SMART" id="SM00220">
    <property type="entry name" value="S_TKc"/>
    <property type="match status" value="1"/>
</dbReference>
<keyword evidence="1" id="KW-0808">Transferase</keyword>
<dbReference type="PROSITE" id="PS00108">
    <property type="entry name" value="PROTEIN_KINASE_ST"/>
    <property type="match status" value="1"/>
</dbReference>
<dbReference type="SUPFAM" id="SSF48452">
    <property type="entry name" value="TPR-like"/>
    <property type="match status" value="1"/>
</dbReference>
<dbReference type="CDD" id="cd14014">
    <property type="entry name" value="STKc_PknB_like"/>
    <property type="match status" value="1"/>
</dbReference>
<keyword evidence="4 6" id="KW-0067">ATP-binding</keyword>
<organism evidence="10 11">
    <name type="scientific">Cognatilysobacter bugurensis</name>
    <dbReference type="NCBI Taxonomy" id="543356"/>
    <lineage>
        <taxon>Bacteria</taxon>
        <taxon>Pseudomonadati</taxon>
        <taxon>Pseudomonadota</taxon>
        <taxon>Gammaproteobacteria</taxon>
        <taxon>Lysobacterales</taxon>
        <taxon>Lysobacteraceae</taxon>
        <taxon>Cognatilysobacter</taxon>
    </lineage>
</organism>
<feature type="region of interest" description="Disordered" evidence="7">
    <location>
        <begin position="651"/>
        <end position="799"/>
    </location>
</feature>
<evidence type="ECO:0000256" key="2">
    <source>
        <dbReference type="ARBA" id="ARBA00022741"/>
    </source>
</evidence>
<feature type="domain" description="Protein kinase" evidence="9">
    <location>
        <begin position="77"/>
        <end position="360"/>
    </location>
</feature>
<dbReference type="InterPro" id="IPR017441">
    <property type="entry name" value="Protein_kinase_ATP_BS"/>
</dbReference>
<evidence type="ECO:0000256" key="6">
    <source>
        <dbReference type="PROSITE-ProRule" id="PRU10141"/>
    </source>
</evidence>
<dbReference type="Gene3D" id="1.25.40.10">
    <property type="entry name" value="Tetratricopeptide repeat domain"/>
    <property type="match status" value="1"/>
</dbReference>
<evidence type="ECO:0000256" key="7">
    <source>
        <dbReference type="SAM" id="MobiDB-lite"/>
    </source>
</evidence>
<dbReference type="InterPro" id="IPR011009">
    <property type="entry name" value="Kinase-like_dom_sf"/>
</dbReference>
<feature type="binding site" evidence="6">
    <location>
        <position position="108"/>
    </location>
    <ligand>
        <name>ATP</name>
        <dbReference type="ChEBI" id="CHEBI:30616"/>
    </ligand>
</feature>
<keyword evidence="11" id="KW-1185">Reference proteome</keyword>
<sequence length="799" mass="88195">MDAERWQRLSPLLDELIELEAAARVRRLAEIGREDAALAAELEALIALEESESDFLEEPIVPQITAGLRADSVVGPYRLERMIGEGGMGQVWLAGRADGLYQRRVALKLLRPGIADPNLRLRFTREREILARLAHPHIARLLDAGIAENVPYLALEYVDGEPITDYCKRHGTPVDARLRMFQQICDAVSHAHANLIVHRDLKPSNILVTPAGEVRLLDFGIAKLLDGEAPVIEQTRTGMRAFTLHYAAPEQIRGEPVTTMTDVYSLGVVLYELLTECKPYRLKRNTDAEWEEAILAVDPLRPSQTVLRRGEGETADPTAMRRLARYLSGDLDNIVLKTLSKRPEHRYPSVEALALDLQRFEAGRPVHARPQSLGYRMRKYVVRHRWALAAGTMTATVLGLALGIVAWQAREAVTEAARAQAMQDFMVGLFEHAGGMPEDGAIDLPSLLDAAVERGDRELARQPRARAELLGVVARLRAGLGDYRQAHALLDRQAAIIDITEDIPVSLQLESLALRGEMLRRLGEPQACVDLMAPELATARREQAQLPPQAAEFYSQLGRCRQLVGERQLARVLFERALTLRKSDTGSAIGEVDSRLDLASLSADAGDTAAAIRAYEAAREQLLSEAGERHPLLVSIARRLAGLHRRARAARRVCARHRHQRRPAPDHARGASRTRRRAARAGPLRPGRARARGLPPRPRGTPRRRPCRAAQQPPCARARAAPARRSRRGGDLIARGARDQPPRRRSRPSRRSADRTGRVAARDGPRRTGAPARAAGGGAASCAARREARVDGGRTALAR</sequence>
<feature type="compositionally biased region" description="Basic residues" evidence="7">
    <location>
        <begin position="670"/>
        <end position="679"/>
    </location>
</feature>
<dbReference type="PANTHER" id="PTHR43289">
    <property type="entry name" value="MITOGEN-ACTIVATED PROTEIN KINASE KINASE KINASE 20-RELATED"/>
    <property type="match status" value="1"/>
</dbReference>
<reference evidence="10" key="2">
    <citation type="submission" date="2020-09" db="EMBL/GenBank/DDBJ databases">
        <authorList>
            <person name="Sun Q."/>
            <person name="Kim S."/>
        </authorList>
    </citation>
    <scope>NUCLEOTIDE SEQUENCE</scope>
    <source>
        <strain evidence="10">KCTC 23077</strain>
    </source>
</reference>
<keyword evidence="8" id="KW-0812">Transmembrane</keyword>
<evidence type="ECO:0000259" key="9">
    <source>
        <dbReference type="PROSITE" id="PS50011"/>
    </source>
</evidence>
<dbReference type="Gene3D" id="1.10.510.10">
    <property type="entry name" value="Transferase(Phosphotransferase) domain 1"/>
    <property type="match status" value="1"/>
</dbReference>
<evidence type="ECO:0000256" key="5">
    <source>
        <dbReference type="PROSITE-ProRule" id="PRU00339"/>
    </source>
</evidence>
<evidence type="ECO:0000313" key="11">
    <source>
        <dbReference type="Proteomes" id="UP000646426"/>
    </source>
</evidence>